<evidence type="ECO:0000313" key="1">
    <source>
        <dbReference type="EMBL" id="RSL40217.1"/>
    </source>
</evidence>
<dbReference type="EMBL" id="NKCI01000525">
    <property type="protein sequence ID" value="RSL40217.1"/>
    <property type="molecule type" value="Genomic_DNA"/>
</dbReference>
<dbReference type="OrthoDB" id="10404700at2759"/>
<keyword evidence="2" id="KW-1185">Reference proteome</keyword>
<accession>A0A428NHD2</accession>
<organism evidence="1 2">
    <name type="scientific">Fusarium duplospermum</name>
    <dbReference type="NCBI Taxonomy" id="1325734"/>
    <lineage>
        <taxon>Eukaryota</taxon>
        <taxon>Fungi</taxon>
        <taxon>Dikarya</taxon>
        <taxon>Ascomycota</taxon>
        <taxon>Pezizomycotina</taxon>
        <taxon>Sordariomycetes</taxon>
        <taxon>Hypocreomycetidae</taxon>
        <taxon>Hypocreales</taxon>
        <taxon>Nectriaceae</taxon>
        <taxon>Fusarium</taxon>
        <taxon>Fusarium solani species complex</taxon>
    </lineage>
</organism>
<name>A0A428NHD2_9HYPO</name>
<dbReference type="Proteomes" id="UP000288168">
    <property type="component" value="Unassembled WGS sequence"/>
</dbReference>
<sequence length="188" mass="20263">MAPPSPGNAKFVNAIKNIAAIAFEGKSGFSIECTDNNDDENNDKEAVTEKIVVSLQSSGSSELLQVEAENEIGGLLDLMDKTCDEAIKRGSRSSPSEEDIYACAEAALLLTGNFSILYRHVKELSTTYASLDVNETKNETKSEAKNLATAKGKNNKECSLALVKTLCEKGLSARRMLSVHRTSPIESD</sequence>
<gene>
    <name evidence="1" type="ORF">CEP54_016168</name>
</gene>
<reference evidence="1 2" key="1">
    <citation type="submission" date="2017-06" db="EMBL/GenBank/DDBJ databases">
        <title>Comparative genomic analysis of Ambrosia Fusariam Clade fungi.</title>
        <authorList>
            <person name="Stajich J.E."/>
            <person name="Carrillo J."/>
            <person name="Kijimoto T."/>
            <person name="Eskalen A."/>
            <person name="O'Donnell K."/>
            <person name="Kasson M."/>
        </authorList>
    </citation>
    <scope>NUCLEOTIDE SEQUENCE [LARGE SCALE GENOMIC DNA]</scope>
    <source>
        <strain evidence="1 2">NRRL62584</strain>
    </source>
</reference>
<evidence type="ECO:0000313" key="2">
    <source>
        <dbReference type="Proteomes" id="UP000288168"/>
    </source>
</evidence>
<protein>
    <submittedName>
        <fullName evidence="1">Uncharacterized protein</fullName>
    </submittedName>
</protein>
<proteinExistence type="predicted"/>
<comment type="caution">
    <text evidence="1">The sequence shown here is derived from an EMBL/GenBank/DDBJ whole genome shotgun (WGS) entry which is preliminary data.</text>
</comment>
<dbReference type="AlphaFoldDB" id="A0A428NHD2"/>